<dbReference type="RefSeq" id="WP_377714214.1">
    <property type="nucleotide sequence ID" value="NZ_JBHSMP010000030.1"/>
</dbReference>
<dbReference type="Proteomes" id="UP001596103">
    <property type="component" value="Unassembled WGS sequence"/>
</dbReference>
<sequence length="125" mass="14057">MLFELSVIGHAVSDFRLEEAIAQAGIARGEPATPEERINPPWLKQFGLDRNLYKDTHGHFSPKGADWRQWGLRTKVAAIVTWLGHDPPGTWWTYAQIECVDWFPQAHADSEPIVDVADACLGEPH</sequence>
<name>A0ABW0JE72_9BURK</name>
<reference evidence="2" key="1">
    <citation type="journal article" date="2019" name="Int. J. Syst. Evol. Microbiol.">
        <title>The Global Catalogue of Microorganisms (GCM) 10K type strain sequencing project: providing services to taxonomists for standard genome sequencing and annotation.</title>
        <authorList>
            <consortium name="The Broad Institute Genomics Platform"/>
            <consortium name="The Broad Institute Genome Sequencing Center for Infectious Disease"/>
            <person name="Wu L."/>
            <person name="Ma J."/>
        </authorList>
    </citation>
    <scope>NUCLEOTIDE SEQUENCE [LARGE SCALE GENOMIC DNA]</scope>
    <source>
        <strain evidence="2">CCUG 56042</strain>
    </source>
</reference>
<protein>
    <submittedName>
        <fullName evidence="1">Uncharacterized protein</fullName>
    </submittedName>
</protein>
<evidence type="ECO:0000313" key="1">
    <source>
        <dbReference type="EMBL" id="MFC5431160.1"/>
    </source>
</evidence>
<accession>A0ABW0JE72</accession>
<evidence type="ECO:0000313" key="2">
    <source>
        <dbReference type="Proteomes" id="UP001596103"/>
    </source>
</evidence>
<comment type="caution">
    <text evidence="1">The sequence shown here is derived from an EMBL/GenBank/DDBJ whole genome shotgun (WGS) entry which is preliminary data.</text>
</comment>
<proteinExistence type="predicted"/>
<organism evidence="1 2">
    <name type="scientific">Paraburkholderia denitrificans</name>
    <dbReference type="NCBI Taxonomy" id="694025"/>
    <lineage>
        <taxon>Bacteria</taxon>
        <taxon>Pseudomonadati</taxon>
        <taxon>Pseudomonadota</taxon>
        <taxon>Betaproteobacteria</taxon>
        <taxon>Burkholderiales</taxon>
        <taxon>Burkholderiaceae</taxon>
        <taxon>Paraburkholderia</taxon>
    </lineage>
</organism>
<dbReference type="EMBL" id="JBHSMP010000030">
    <property type="protein sequence ID" value="MFC5431160.1"/>
    <property type="molecule type" value="Genomic_DNA"/>
</dbReference>
<keyword evidence="2" id="KW-1185">Reference proteome</keyword>
<gene>
    <name evidence="1" type="ORF">ACFPTO_20490</name>
</gene>